<evidence type="ECO:0000313" key="1">
    <source>
        <dbReference type="EMBL" id="TGZ71027.1"/>
    </source>
</evidence>
<proteinExistence type="predicted"/>
<organism evidence="1 2">
    <name type="scientific">Opisthorchis felineus</name>
    <dbReference type="NCBI Taxonomy" id="147828"/>
    <lineage>
        <taxon>Eukaryota</taxon>
        <taxon>Metazoa</taxon>
        <taxon>Spiralia</taxon>
        <taxon>Lophotrochozoa</taxon>
        <taxon>Platyhelminthes</taxon>
        <taxon>Trematoda</taxon>
        <taxon>Digenea</taxon>
        <taxon>Opisthorchiida</taxon>
        <taxon>Opisthorchiata</taxon>
        <taxon>Opisthorchiidae</taxon>
        <taxon>Opisthorchis</taxon>
    </lineage>
</organism>
<sequence>MLQFEECLKCWDGKCDPQEQVQLPVFLDEPLDAAVDEEMKVEILFYICNLFSTSPLEEHFVWFGEKRIAKATLYEKVLSDRMSELFFLHDILSSIDPRDIPSLAAFLSGLLLHVLTKKTDLKRADAAYLSDYVLLSWWNRCFHSPASYCLLAAELDANFVDSLTHLTPTVLSHLARFPEHSNLVTVNLLRIYSYCEERMLGGDRNAISCAKQAEDPASRMLGIHANASFHQLAGHYSNCLKQADQMTPEFRIPADALHSVHSTLITLLQRVISCGLVASLRQRPDLPVCPRSVSPLFLDRFNTARDYYLTRACRHLAVGLSNSTSSGLPSKLSCIVHAAAPKHLFPSLLCSAPSCLTHPASGDKVPASFEPHRSLICWCVEHGLGVKGYALWFVSNSDIKDVHLAQCVLSRLCPHAALLASDSSFCLALIQRLDRVRKATLPEQDYLKLLRLVLKHLTVTSKSQLLQDLHSPSNPSGATPLPKSSNHWEAQTRKLFNRLVVQDSGTANAVSSGASVAHSYESYSQSVNAEFVLDCELLLLTRPVCFLTELIVLPISRRCLASQPAVHQLMEQLSYCLTVPIAAASASVEVKLTETDIPTRKIIPSLLESVLLRGLSSQHQLRDTSLLFHLKMEAEADGDAICFDPIFPTNEGNSKPTARSASQIEERLEGVVDPKHPLLETMRLLMKLARQVIPNLLAHLNLQLQTVLLKPVQPVEAINRFLGFLLDAILFEAEGFSESTSQEIVIHLLNLFELLFLSGATAYTQVMGNELDLLLVGVVRDLLRDTSRRDIFVTAIDRLCRLRETLRSHKFGPRILRFWILWFPVFDAVLGRSESGCLEVPANMSNLPGTNGELTLLTSVATKLGLSFSTVNLVPAEKRRCVSHMSPATLSFAFLLASMSPQSAQLVADVIILSAKSNSDNWRPDHLPNNVLLLALLLFLRTTSGDQQPNRWGRVFHVIDYLVRAGVIILSFHARHFETGNSSSPAGGFPLMDWSSLRGKLDMFAVYADLFYLWLTELPQSTVLENTQRSWELRLLCSTMSLLTQRLATYLGPNTDICDPRFSRIVRSQAVAVLQRFEQRLEIGLSRRHQSFTSASEDIGRLLTSVRMILHHPRQPSPHN</sequence>
<dbReference type="EMBL" id="SJOL01004943">
    <property type="protein sequence ID" value="TGZ71027.1"/>
    <property type="molecule type" value="Genomic_DNA"/>
</dbReference>
<protein>
    <submittedName>
        <fullName evidence="1">Uncharacterized protein</fullName>
    </submittedName>
</protein>
<gene>
    <name evidence="1" type="ORF">CRM22_002869</name>
</gene>
<dbReference type="Proteomes" id="UP000308267">
    <property type="component" value="Unassembled WGS sequence"/>
</dbReference>
<keyword evidence="2" id="KW-1185">Reference proteome</keyword>
<reference evidence="1 2" key="1">
    <citation type="journal article" date="2019" name="BMC Genomics">
        <title>New insights from Opisthorchis felineus genome: update on genomics of the epidemiologically important liver flukes.</title>
        <authorList>
            <person name="Ershov N.I."/>
            <person name="Mordvinov V.A."/>
            <person name="Prokhortchouk E.B."/>
            <person name="Pakharukova M.Y."/>
            <person name="Gunbin K.V."/>
            <person name="Ustyantsev K."/>
            <person name="Genaev M.A."/>
            <person name="Blinov A.G."/>
            <person name="Mazur A."/>
            <person name="Boulygina E."/>
            <person name="Tsygankova S."/>
            <person name="Khrameeva E."/>
            <person name="Chekanov N."/>
            <person name="Fan G."/>
            <person name="Xiao A."/>
            <person name="Zhang H."/>
            <person name="Xu X."/>
            <person name="Yang H."/>
            <person name="Solovyev V."/>
            <person name="Lee S.M."/>
            <person name="Liu X."/>
            <person name="Afonnikov D.A."/>
            <person name="Skryabin K.G."/>
        </authorList>
    </citation>
    <scope>NUCLEOTIDE SEQUENCE [LARGE SCALE GENOMIC DNA]</scope>
    <source>
        <strain evidence="1">AK-0245</strain>
        <tissue evidence="1">Whole organism</tissue>
    </source>
</reference>
<evidence type="ECO:0000313" key="2">
    <source>
        <dbReference type="Proteomes" id="UP000308267"/>
    </source>
</evidence>
<comment type="caution">
    <text evidence="1">The sequence shown here is derived from an EMBL/GenBank/DDBJ whole genome shotgun (WGS) entry which is preliminary data.</text>
</comment>
<dbReference type="AlphaFoldDB" id="A0A4S2MA86"/>
<dbReference type="STRING" id="147828.A0A4S2MA86"/>
<accession>A0A4S2MA86</accession>
<dbReference type="OrthoDB" id="6246449at2759"/>
<name>A0A4S2MA86_OPIFE</name>